<sequence>MLGPFQYTCSAEIQVGRTEFPLQRCGPCHAVRVFHDCQRSAGSTELGCPIAQRITAQQTAQNVWTAATGLLSTLSCTRAAIRRRHTDMHDNTGSSYSNSVLSHARIPHSGNAVIPDYGLKVKTELAPRNLY</sequence>
<keyword evidence="2" id="KW-1185">Reference proteome</keyword>
<dbReference type="Proteomes" id="UP001519460">
    <property type="component" value="Unassembled WGS sequence"/>
</dbReference>
<proteinExistence type="predicted"/>
<comment type="caution">
    <text evidence="1">The sequence shown here is derived from an EMBL/GenBank/DDBJ whole genome shotgun (WGS) entry which is preliminary data.</text>
</comment>
<dbReference type="AlphaFoldDB" id="A0ABD0JEH0"/>
<name>A0ABD0JEH0_9CAEN</name>
<evidence type="ECO:0000313" key="1">
    <source>
        <dbReference type="EMBL" id="KAK7471827.1"/>
    </source>
</evidence>
<organism evidence="1 2">
    <name type="scientific">Batillaria attramentaria</name>
    <dbReference type="NCBI Taxonomy" id="370345"/>
    <lineage>
        <taxon>Eukaryota</taxon>
        <taxon>Metazoa</taxon>
        <taxon>Spiralia</taxon>
        <taxon>Lophotrochozoa</taxon>
        <taxon>Mollusca</taxon>
        <taxon>Gastropoda</taxon>
        <taxon>Caenogastropoda</taxon>
        <taxon>Sorbeoconcha</taxon>
        <taxon>Cerithioidea</taxon>
        <taxon>Batillariidae</taxon>
        <taxon>Batillaria</taxon>
    </lineage>
</organism>
<reference evidence="1 2" key="1">
    <citation type="journal article" date="2023" name="Sci. Data">
        <title>Genome assembly of the Korean intertidal mud-creeper Batillaria attramentaria.</title>
        <authorList>
            <person name="Patra A.K."/>
            <person name="Ho P.T."/>
            <person name="Jun S."/>
            <person name="Lee S.J."/>
            <person name="Kim Y."/>
            <person name="Won Y.J."/>
        </authorList>
    </citation>
    <scope>NUCLEOTIDE SEQUENCE [LARGE SCALE GENOMIC DNA]</scope>
    <source>
        <strain evidence="1">Wonlab-2016</strain>
    </source>
</reference>
<evidence type="ECO:0000313" key="2">
    <source>
        <dbReference type="Proteomes" id="UP001519460"/>
    </source>
</evidence>
<dbReference type="EMBL" id="JACVVK020000476">
    <property type="protein sequence ID" value="KAK7471827.1"/>
    <property type="molecule type" value="Genomic_DNA"/>
</dbReference>
<protein>
    <submittedName>
        <fullName evidence="1">Uncharacterized protein</fullName>
    </submittedName>
</protein>
<accession>A0ABD0JEH0</accession>
<gene>
    <name evidence="1" type="ORF">BaRGS_00035486</name>
</gene>